<evidence type="ECO:0000256" key="4">
    <source>
        <dbReference type="ARBA" id="ARBA00008061"/>
    </source>
</evidence>
<dbReference type="SUPFAM" id="SSF51445">
    <property type="entry name" value="(Trans)glycosidases"/>
    <property type="match status" value="1"/>
</dbReference>
<organism evidence="17">
    <name type="scientific">Oikopleura dioica</name>
    <name type="common">Tunicate</name>
    <dbReference type="NCBI Taxonomy" id="34765"/>
    <lineage>
        <taxon>Eukaryota</taxon>
        <taxon>Metazoa</taxon>
        <taxon>Chordata</taxon>
        <taxon>Tunicata</taxon>
        <taxon>Appendicularia</taxon>
        <taxon>Copelata</taxon>
        <taxon>Oikopleuridae</taxon>
        <taxon>Oikopleura</taxon>
    </lineage>
</organism>
<evidence type="ECO:0000256" key="12">
    <source>
        <dbReference type="ARBA" id="ARBA00023295"/>
    </source>
</evidence>
<gene>
    <name evidence="17" type="ORF">GSOID_T00011435001</name>
</gene>
<feature type="disulfide bond" evidence="13">
    <location>
        <begin position="516"/>
        <end position="531"/>
    </location>
</feature>
<evidence type="ECO:0000256" key="3">
    <source>
        <dbReference type="ARBA" id="ARBA00001923"/>
    </source>
</evidence>
<sequence>MKLGLTLFGLGAAQWEAAYAPGHGGMVHLFEWSHAAIAEECEKMLGPKKWGAVQVSPPTENRLVGGQWWERYQPISYKLENRSGNHQEFADMVRRCNAVGVRTFVDVIPNHMCGGGGSGTGSGGTFFDAGSLDFPGVPYSRNDMNDNNCYTSSGNIENYGDANQVRNCRLVNLIDLNQGTEYVRGKLVDYLNQFIDLGAAGFRVDACKHMWPGDLDVIFGRLKNLNVRSGFKGTERPFIFQEVIDQGGEPITANEYTGFGRVTEFKYCMGVGSNTNSLKHLANIGPDWGYLSPMSSVVFVNNHDNQRGHGGGGHVVTFEESWALKTLTTFMMGHDYGEPRVMSSYYFSDPDEGPPGWQPNGFNGGFGCENGWVCEHRWRAIQNLGMFRGSVFGTGVTKWSEGWDNQIAFSRGNKGFMAINGGSSNWSGSIATSMPDGEYCDLGQGDPTDGGCTGPTIRVSGGQAQINVPTGDSPVSYISVSYTATGGGPSPTYPSTTTGSPGGECSSCKCSNKRDCGEIGTLEGDCTAKGCLWCPSSVSGEPWCIHSSSNNGGGDGGTGGSSCNVSDSGKRDCGYMGINSSQCQALGCCWSESQTGGVPWCFYPAF</sequence>
<keyword evidence="6" id="KW-0479">Metal-binding</keyword>
<comment type="cofactor">
    <cofactor evidence="2">
        <name>Ca(2+)</name>
        <dbReference type="ChEBI" id="CHEBI:29108"/>
    </cofactor>
</comment>
<evidence type="ECO:0000259" key="16">
    <source>
        <dbReference type="PROSITE" id="PS51448"/>
    </source>
</evidence>
<dbReference type="PRINTS" id="PR00110">
    <property type="entry name" value="ALPHAAMYLASE"/>
</dbReference>
<dbReference type="PANTHER" id="PTHR43447">
    <property type="entry name" value="ALPHA-AMYLASE"/>
    <property type="match status" value="1"/>
</dbReference>
<dbReference type="SUPFAM" id="SSF51011">
    <property type="entry name" value="Glycosyl hydrolase domain"/>
    <property type="match status" value="1"/>
</dbReference>
<keyword evidence="7" id="KW-0378">Hydrolase</keyword>
<comment type="catalytic activity">
    <reaction evidence="1">
        <text>Endohydrolysis of (1-&gt;4)-alpha-D-glucosidic linkages in polysaccharides containing three or more (1-&gt;4)-alpha-linked D-glucose units.</text>
        <dbReference type="EC" id="3.2.1.1"/>
    </reaction>
</comment>
<dbReference type="Gene3D" id="2.60.40.1180">
    <property type="entry name" value="Golgi alpha-mannosidase II"/>
    <property type="match status" value="1"/>
</dbReference>
<keyword evidence="8" id="KW-0106">Calcium</keyword>
<dbReference type="InterPro" id="IPR006047">
    <property type="entry name" value="GH13_cat_dom"/>
</dbReference>
<evidence type="ECO:0000256" key="2">
    <source>
        <dbReference type="ARBA" id="ARBA00001913"/>
    </source>
</evidence>
<dbReference type="InterPro" id="IPR013780">
    <property type="entry name" value="Glyco_hydro_b"/>
</dbReference>
<dbReference type="InterPro" id="IPR000519">
    <property type="entry name" value="P_trefoil_dom"/>
</dbReference>
<evidence type="ECO:0000313" key="17">
    <source>
        <dbReference type="EMBL" id="CBY21904.1"/>
    </source>
</evidence>
<dbReference type="SMART" id="SM00632">
    <property type="entry name" value="Aamy_C"/>
    <property type="match status" value="1"/>
</dbReference>
<evidence type="ECO:0000256" key="9">
    <source>
        <dbReference type="ARBA" id="ARBA00023157"/>
    </source>
</evidence>
<dbReference type="AlphaFoldDB" id="E4WX12"/>
<dbReference type="InterPro" id="IPR044913">
    <property type="entry name" value="P_trefoil_dom_sf"/>
</dbReference>
<dbReference type="InParanoid" id="E4WX12"/>
<dbReference type="EMBL" id="FN653018">
    <property type="protein sequence ID" value="CBY21904.1"/>
    <property type="molecule type" value="Genomic_DNA"/>
</dbReference>
<dbReference type="Pfam" id="PF02806">
    <property type="entry name" value="Alpha-amylase_C"/>
    <property type="match status" value="1"/>
</dbReference>
<keyword evidence="15" id="KW-0732">Signal</keyword>
<evidence type="ECO:0000256" key="10">
    <source>
        <dbReference type="ARBA" id="ARBA00023214"/>
    </source>
</evidence>
<evidence type="ECO:0000256" key="6">
    <source>
        <dbReference type="ARBA" id="ARBA00022723"/>
    </source>
</evidence>
<accession>E4WX12</accession>
<dbReference type="SMART" id="SM00642">
    <property type="entry name" value="Aamy"/>
    <property type="match status" value="1"/>
</dbReference>
<dbReference type="GO" id="GO:0004556">
    <property type="term" value="F:alpha-amylase activity"/>
    <property type="evidence" value="ECO:0007669"/>
    <property type="project" value="UniProtKB-UniRule"/>
</dbReference>
<evidence type="ECO:0000256" key="13">
    <source>
        <dbReference type="PROSITE-ProRule" id="PRU00779"/>
    </source>
</evidence>
<dbReference type="PROSITE" id="PS51448">
    <property type="entry name" value="P_TREFOIL_2"/>
    <property type="match status" value="2"/>
</dbReference>
<evidence type="ECO:0000256" key="8">
    <source>
        <dbReference type="ARBA" id="ARBA00022837"/>
    </source>
</evidence>
<evidence type="ECO:0000256" key="5">
    <source>
        <dbReference type="ARBA" id="ARBA00012595"/>
    </source>
</evidence>
<keyword evidence="12" id="KW-0326">Glycosidase</keyword>
<dbReference type="InterPro" id="IPR006048">
    <property type="entry name" value="A-amylase/branching_C"/>
</dbReference>
<feature type="disulfide bond" evidence="13">
    <location>
        <begin position="563"/>
        <end position="589"/>
    </location>
</feature>
<comment type="cofactor">
    <cofactor evidence="3">
        <name>chloride</name>
        <dbReference type="ChEBI" id="CHEBI:17996"/>
    </cofactor>
</comment>
<dbReference type="Gene3D" id="3.20.20.80">
    <property type="entry name" value="Glycosidases"/>
    <property type="match status" value="1"/>
</dbReference>
<evidence type="ECO:0000256" key="11">
    <source>
        <dbReference type="ARBA" id="ARBA00023277"/>
    </source>
</evidence>
<dbReference type="InterPro" id="IPR006046">
    <property type="entry name" value="Alpha_amylase"/>
</dbReference>
<keyword evidence="11" id="KW-0119">Carbohydrate metabolism</keyword>
<comment type="similarity">
    <text evidence="4 14">Belongs to the glycosyl hydrolase 13 family.</text>
</comment>
<proteinExistence type="inferred from homology"/>
<dbReference type="FunCoup" id="E4WX12">
    <property type="interactions" value="1"/>
</dbReference>
<dbReference type="GO" id="GO:0046872">
    <property type="term" value="F:metal ion binding"/>
    <property type="evidence" value="ECO:0007669"/>
    <property type="project" value="UniProtKB-KW"/>
</dbReference>
<keyword evidence="18" id="KW-1185">Reference proteome</keyword>
<evidence type="ECO:0000313" key="18">
    <source>
        <dbReference type="Proteomes" id="UP000001307"/>
    </source>
</evidence>
<dbReference type="InterPro" id="IPR031319">
    <property type="entry name" value="A-amylase_C"/>
</dbReference>
<evidence type="ECO:0000256" key="15">
    <source>
        <dbReference type="SAM" id="SignalP"/>
    </source>
</evidence>
<feature type="domain" description="P-type" evidence="16">
    <location>
        <begin position="503"/>
        <end position="548"/>
    </location>
</feature>
<dbReference type="InterPro" id="IPR017853">
    <property type="entry name" value="GH"/>
</dbReference>
<feature type="disulfide bond" evidence="13">
    <location>
        <begin position="573"/>
        <end position="588"/>
    </location>
</feature>
<dbReference type="OrthoDB" id="550577at2759"/>
<name>E4WX12_OIKDI</name>
<dbReference type="CDD" id="cd11317">
    <property type="entry name" value="AmyAc_bac_euk_AmyA"/>
    <property type="match status" value="1"/>
</dbReference>
<evidence type="ECO:0000256" key="1">
    <source>
        <dbReference type="ARBA" id="ARBA00000548"/>
    </source>
</evidence>
<dbReference type="GO" id="GO:0005975">
    <property type="term" value="P:carbohydrate metabolic process"/>
    <property type="evidence" value="ECO:0007669"/>
    <property type="project" value="InterPro"/>
</dbReference>
<feature type="chain" id="PRO_5003189684" description="alpha-amylase" evidence="15">
    <location>
        <begin position="18"/>
        <end position="606"/>
    </location>
</feature>
<keyword evidence="9 13" id="KW-1015">Disulfide bond</keyword>
<keyword evidence="10" id="KW-0868">Chloride</keyword>
<protein>
    <recommendedName>
        <fullName evidence="5">alpha-amylase</fullName>
        <ecNumber evidence="5">3.2.1.1</ecNumber>
    </recommendedName>
</protein>
<reference evidence="17" key="1">
    <citation type="journal article" date="2010" name="Science">
        <title>Plasticity of animal genome architecture unmasked by rapid evolution of a pelagic tunicate.</title>
        <authorList>
            <person name="Denoeud F."/>
            <person name="Henriet S."/>
            <person name="Mungpakdee S."/>
            <person name="Aury J.M."/>
            <person name="Da Silva C."/>
            <person name="Brinkmann H."/>
            <person name="Mikhaleva J."/>
            <person name="Olsen L.C."/>
            <person name="Jubin C."/>
            <person name="Canestro C."/>
            <person name="Bouquet J.M."/>
            <person name="Danks G."/>
            <person name="Poulain J."/>
            <person name="Campsteijn C."/>
            <person name="Adamski M."/>
            <person name="Cross I."/>
            <person name="Yadetie F."/>
            <person name="Muffato M."/>
            <person name="Louis A."/>
            <person name="Butcher S."/>
            <person name="Tsagkogeorga G."/>
            <person name="Konrad A."/>
            <person name="Singh S."/>
            <person name="Jensen M.F."/>
            <person name="Cong E.H."/>
            <person name="Eikeseth-Otteraa H."/>
            <person name="Noel B."/>
            <person name="Anthouard V."/>
            <person name="Porcel B.M."/>
            <person name="Kachouri-Lafond R."/>
            <person name="Nishino A."/>
            <person name="Ugolini M."/>
            <person name="Chourrout P."/>
            <person name="Nishida H."/>
            <person name="Aasland R."/>
            <person name="Huzurbazar S."/>
            <person name="Westhof E."/>
            <person name="Delsuc F."/>
            <person name="Lehrach H."/>
            <person name="Reinhardt R."/>
            <person name="Weissenbach J."/>
            <person name="Roy S.W."/>
            <person name="Artiguenave F."/>
            <person name="Postlethwait J.H."/>
            <person name="Manak J.R."/>
            <person name="Thompson E.M."/>
            <person name="Jaillon O."/>
            <person name="Du Pasquier L."/>
            <person name="Boudinot P."/>
            <person name="Liberles D.A."/>
            <person name="Volff J.N."/>
            <person name="Philippe H."/>
            <person name="Lenhard B."/>
            <person name="Roest Crollius H."/>
            <person name="Wincker P."/>
            <person name="Chourrout D."/>
        </authorList>
    </citation>
    <scope>NUCLEOTIDE SEQUENCE [LARGE SCALE GENOMIC DNA]</scope>
</reference>
<evidence type="ECO:0000256" key="14">
    <source>
        <dbReference type="RuleBase" id="RU003615"/>
    </source>
</evidence>
<feature type="domain" description="P-type" evidence="16">
    <location>
        <begin position="561"/>
        <end position="605"/>
    </location>
</feature>
<dbReference type="SUPFAM" id="SSF57492">
    <property type="entry name" value="Trefoil"/>
    <property type="match status" value="1"/>
</dbReference>
<evidence type="ECO:0000256" key="7">
    <source>
        <dbReference type="ARBA" id="ARBA00022801"/>
    </source>
</evidence>
<dbReference type="Proteomes" id="UP000001307">
    <property type="component" value="Unassembled WGS sequence"/>
</dbReference>
<dbReference type="Pfam" id="PF00088">
    <property type="entry name" value="Trefoil"/>
    <property type="match status" value="2"/>
</dbReference>
<dbReference type="Gene3D" id="4.10.110.10">
    <property type="entry name" value="Spasmolytic Protein, domain 1"/>
    <property type="match status" value="2"/>
</dbReference>
<feature type="signal peptide" evidence="15">
    <location>
        <begin position="1"/>
        <end position="17"/>
    </location>
</feature>
<dbReference type="CDD" id="cd00111">
    <property type="entry name" value="Trefoil"/>
    <property type="match status" value="2"/>
</dbReference>
<dbReference type="SMART" id="SM00018">
    <property type="entry name" value="PD"/>
    <property type="match status" value="2"/>
</dbReference>
<comment type="caution">
    <text evidence="13">Lacks conserved residue(s) required for the propagation of feature annotation.</text>
</comment>
<dbReference type="EC" id="3.2.1.1" evidence="5"/>